<evidence type="ECO:0000256" key="1">
    <source>
        <dbReference type="SAM" id="Coils"/>
    </source>
</evidence>
<feature type="coiled-coil region" evidence="1">
    <location>
        <begin position="350"/>
        <end position="391"/>
    </location>
</feature>
<accession>A0AAV5LFH3</accession>
<organism evidence="3 4">
    <name type="scientific">Rubroshorea leprosula</name>
    <dbReference type="NCBI Taxonomy" id="152421"/>
    <lineage>
        <taxon>Eukaryota</taxon>
        <taxon>Viridiplantae</taxon>
        <taxon>Streptophyta</taxon>
        <taxon>Embryophyta</taxon>
        <taxon>Tracheophyta</taxon>
        <taxon>Spermatophyta</taxon>
        <taxon>Magnoliopsida</taxon>
        <taxon>eudicotyledons</taxon>
        <taxon>Gunneridae</taxon>
        <taxon>Pentapetalae</taxon>
        <taxon>rosids</taxon>
        <taxon>malvids</taxon>
        <taxon>Malvales</taxon>
        <taxon>Dipterocarpaceae</taxon>
        <taxon>Rubroshorea</taxon>
    </lineage>
</organism>
<comment type="caution">
    <text evidence="3">The sequence shown here is derived from an EMBL/GenBank/DDBJ whole genome shotgun (WGS) entry which is preliminary data.</text>
</comment>
<dbReference type="EMBL" id="BPVZ01000114">
    <property type="protein sequence ID" value="GKV35998.1"/>
    <property type="molecule type" value="Genomic_DNA"/>
</dbReference>
<feature type="compositionally biased region" description="Low complexity" evidence="2">
    <location>
        <begin position="24"/>
        <end position="34"/>
    </location>
</feature>
<feature type="compositionally biased region" description="Basic and acidic residues" evidence="2">
    <location>
        <begin position="36"/>
        <end position="46"/>
    </location>
</feature>
<dbReference type="Proteomes" id="UP001054252">
    <property type="component" value="Unassembled WGS sequence"/>
</dbReference>
<feature type="region of interest" description="Disordered" evidence="2">
    <location>
        <begin position="1"/>
        <end position="50"/>
    </location>
</feature>
<keyword evidence="1" id="KW-0175">Coiled coil</keyword>
<keyword evidence="4" id="KW-1185">Reference proteome</keyword>
<evidence type="ECO:0000256" key="2">
    <source>
        <dbReference type="SAM" id="MobiDB-lite"/>
    </source>
</evidence>
<proteinExistence type="predicted"/>
<sequence>MSSDEAMSVVGSEVMPLEYGGIDSETSPSPTSSERTVGDRMEQRVIEEEEDEIPSNILEAENGVDGCYDPDLEVVAEVRGFVSELGSRDSLRGLVGNCNLPHHVLLRPAGAGCRGEKGWYHFGSRSSSKENRNLFSPGPSSIKGWKENFFFVDDTEWSRRDAEVEQLSAWKVKKTKQNNYKLNEDEVEEVKKLVREDGDVVDILYLTSQEAIDAAELYGPSSLGEAEMDEFVGAAGGLRIPKKLRKKSKTSTAAEKEVTGGATVQHLCPGCGGAAKAGAYDGGERTPPHVYQKSLFEATNKTGAKHFLNATLPEVDRMRAKDEVVSHAGYTIVRHALESASWTNALAQEYAESVRDRASLQRQCDQLQREKDELQKEKVEWEKQKREMQRRLDEVLPSVIELQNENDVLSMKLGLEERKRKICEEKLEA</sequence>
<evidence type="ECO:0000313" key="4">
    <source>
        <dbReference type="Proteomes" id="UP001054252"/>
    </source>
</evidence>
<evidence type="ECO:0000313" key="3">
    <source>
        <dbReference type="EMBL" id="GKV35998.1"/>
    </source>
</evidence>
<protein>
    <submittedName>
        <fullName evidence="3">Uncharacterized protein</fullName>
    </submittedName>
</protein>
<gene>
    <name evidence="3" type="ORF">SLEP1_g44185</name>
</gene>
<reference evidence="3 4" key="1">
    <citation type="journal article" date="2021" name="Commun. Biol.">
        <title>The genome of Shorea leprosula (Dipterocarpaceae) highlights the ecological relevance of drought in aseasonal tropical rainforests.</title>
        <authorList>
            <person name="Ng K.K.S."/>
            <person name="Kobayashi M.J."/>
            <person name="Fawcett J.A."/>
            <person name="Hatakeyama M."/>
            <person name="Paape T."/>
            <person name="Ng C.H."/>
            <person name="Ang C.C."/>
            <person name="Tnah L.H."/>
            <person name="Lee C.T."/>
            <person name="Nishiyama T."/>
            <person name="Sese J."/>
            <person name="O'Brien M.J."/>
            <person name="Copetti D."/>
            <person name="Mohd Noor M.I."/>
            <person name="Ong R.C."/>
            <person name="Putra M."/>
            <person name="Sireger I.Z."/>
            <person name="Indrioko S."/>
            <person name="Kosugi Y."/>
            <person name="Izuno A."/>
            <person name="Isagi Y."/>
            <person name="Lee S.L."/>
            <person name="Shimizu K.K."/>
        </authorList>
    </citation>
    <scope>NUCLEOTIDE SEQUENCE [LARGE SCALE GENOMIC DNA]</scope>
    <source>
        <strain evidence="3">214</strain>
    </source>
</reference>
<name>A0AAV5LFH3_9ROSI</name>
<dbReference type="AlphaFoldDB" id="A0AAV5LFH3"/>